<dbReference type="GO" id="GO:0006897">
    <property type="term" value="P:endocytosis"/>
    <property type="evidence" value="ECO:0007669"/>
    <property type="project" value="TreeGrafter"/>
</dbReference>
<evidence type="ECO:0000313" key="7">
    <source>
        <dbReference type="Proteomes" id="UP000276133"/>
    </source>
</evidence>
<dbReference type="Pfam" id="PF12763">
    <property type="entry name" value="EH"/>
    <property type="match status" value="3"/>
</dbReference>
<evidence type="ECO:0000259" key="5">
    <source>
        <dbReference type="PROSITE" id="PS50222"/>
    </source>
</evidence>
<feature type="compositionally biased region" description="Pro residues" evidence="3">
    <location>
        <begin position="618"/>
        <end position="629"/>
    </location>
</feature>
<feature type="coiled-coil region" evidence="2">
    <location>
        <begin position="502"/>
        <end position="549"/>
    </location>
</feature>
<sequence>MVSATPSIDDILERHQIIYDIYFSQADATGSGFIGAYDANNFLKLSKLSSDILKDIWDLSDPTGKGYLDRYGFYLCLKLVSLAQSNQAVKIENLALPTPAPKLGELSSNITSLINHDDPWYIKASSRIAFDKTFDSLSPISNKLAGSRVKPFLIKSGLSVDILGKIWELSDLDQDGQLDRDEFLISSQLIQKAKDGMTIPDQLPPSLLPFKIRHSPSNMGVNLPHDGSLINEAQTWVVNVDEKTKSDVMFNQIDSDNDGYVNGNECKDVFLKTGLSPNILANIWALCDIGFTGRLNHEQFALAMHFVNKKLSTGLDPPVELLPEMVPPSFRPKPVQIEETYGSKEFEELQTQVTELQREKLFYEQRAGEHESQTRQKRTELTNLELEMESIYKTIQERELNKIEENKKLGDLEDKLAKLANQLSDLKSKFEQENFEINQLRSNIVQMNQTQFKSQDLPEIKRTIQALQHEQISLEQKKLSNLKTLSDLNSDIAANQTQVDFNRSKITLLKKLESNLNKLTKEYDMCGSMNELSEEITKLESENKQLEMEITKPGEIEDPFKTQDPFTARDIFTDPFNSTSADVSNPFPDDPFSGNENPDPFTQAFDPFKAESKAKMSAPPPRPAPPRPQTPSLKPAKKPTDFTQRPQSAMDFTNSALSAAKMDLFNNFDPFAPGPNKSDPFGTFDWASTGTNGSKQKDPFDPFA</sequence>
<dbReference type="CDD" id="cd00052">
    <property type="entry name" value="EH"/>
    <property type="match status" value="3"/>
</dbReference>
<dbReference type="InterPro" id="IPR000261">
    <property type="entry name" value="EH_dom"/>
</dbReference>
<keyword evidence="1" id="KW-0106">Calcium</keyword>
<evidence type="ECO:0000256" key="1">
    <source>
        <dbReference type="ARBA" id="ARBA00022837"/>
    </source>
</evidence>
<feature type="compositionally biased region" description="Polar residues" evidence="3">
    <location>
        <begin position="641"/>
        <end position="657"/>
    </location>
</feature>
<dbReference type="Proteomes" id="UP000276133">
    <property type="component" value="Unassembled WGS sequence"/>
</dbReference>
<dbReference type="SMART" id="SM00054">
    <property type="entry name" value="EFh"/>
    <property type="match status" value="3"/>
</dbReference>
<dbReference type="STRING" id="10195.A0A3M7T3N0"/>
<proteinExistence type="predicted"/>
<gene>
    <name evidence="6" type="ORF">BpHYR1_026217</name>
</gene>
<dbReference type="OrthoDB" id="524326at2759"/>
<organism evidence="6 7">
    <name type="scientific">Brachionus plicatilis</name>
    <name type="common">Marine rotifer</name>
    <name type="synonym">Brachionus muelleri</name>
    <dbReference type="NCBI Taxonomy" id="10195"/>
    <lineage>
        <taxon>Eukaryota</taxon>
        <taxon>Metazoa</taxon>
        <taxon>Spiralia</taxon>
        <taxon>Gnathifera</taxon>
        <taxon>Rotifera</taxon>
        <taxon>Eurotatoria</taxon>
        <taxon>Monogononta</taxon>
        <taxon>Pseudotrocha</taxon>
        <taxon>Ploima</taxon>
        <taxon>Brachionidae</taxon>
        <taxon>Brachionus</taxon>
    </lineage>
</organism>
<dbReference type="PANTHER" id="PTHR11216">
    <property type="entry name" value="EH DOMAIN"/>
    <property type="match status" value="1"/>
</dbReference>
<evidence type="ECO:0000256" key="2">
    <source>
        <dbReference type="SAM" id="Coils"/>
    </source>
</evidence>
<accession>A0A3M7T3N0</accession>
<evidence type="ECO:0000313" key="6">
    <source>
        <dbReference type="EMBL" id="RNA42646.1"/>
    </source>
</evidence>
<dbReference type="PANTHER" id="PTHR11216:SF174">
    <property type="entry name" value="GH06923P"/>
    <property type="match status" value="1"/>
</dbReference>
<reference evidence="6 7" key="1">
    <citation type="journal article" date="2018" name="Sci. Rep.">
        <title>Genomic signatures of local adaptation to the degree of environmental predictability in rotifers.</title>
        <authorList>
            <person name="Franch-Gras L."/>
            <person name="Hahn C."/>
            <person name="Garcia-Roger E.M."/>
            <person name="Carmona M.J."/>
            <person name="Serra M."/>
            <person name="Gomez A."/>
        </authorList>
    </citation>
    <scope>NUCLEOTIDE SEQUENCE [LARGE SCALE GENOMIC DNA]</scope>
    <source>
        <strain evidence="6">HYR1</strain>
    </source>
</reference>
<feature type="region of interest" description="Disordered" evidence="3">
    <location>
        <begin position="556"/>
        <end position="704"/>
    </location>
</feature>
<protein>
    <submittedName>
        <fullName evidence="6">Epidermal growth factor receptor substrate 15-like</fullName>
    </submittedName>
</protein>
<feature type="compositionally biased region" description="Basic and acidic residues" evidence="3">
    <location>
        <begin position="695"/>
        <end position="704"/>
    </location>
</feature>
<feature type="domain" description="EF-hand" evidence="5">
    <location>
        <begin position="158"/>
        <end position="193"/>
    </location>
</feature>
<keyword evidence="7" id="KW-1185">Reference proteome</keyword>
<evidence type="ECO:0000256" key="3">
    <source>
        <dbReference type="SAM" id="MobiDB-lite"/>
    </source>
</evidence>
<feature type="coiled-coil region" evidence="2">
    <location>
        <begin position="402"/>
        <end position="443"/>
    </location>
</feature>
<dbReference type="PROSITE" id="PS00018">
    <property type="entry name" value="EF_HAND_1"/>
    <property type="match status" value="1"/>
</dbReference>
<dbReference type="PROSITE" id="PS50222">
    <property type="entry name" value="EF_HAND_2"/>
    <property type="match status" value="2"/>
</dbReference>
<name>A0A3M7T3N0_BRAPC</name>
<dbReference type="Gene3D" id="1.10.238.10">
    <property type="entry name" value="EF-hand"/>
    <property type="match status" value="3"/>
</dbReference>
<dbReference type="GO" id="GO:0005737">
    <property type="term" value="C:cytoplasm"/>
    <property type="evidence" value="ECO:0007669"/>
    <property type="project" value="TreeGrafter"/>
</dbReference>
<dbReference type="GO" id="GO:0005509">
    <property type="term" value="F:calcium ion binding"/>
    <property type="evidence" value="ECO:0007669"/>
    <property type="project" value="InterPro"/>
</dbReference>
<dbReference type="GO" id="GO:0005886">
    <property type="term" value="C:plasma membrane"/>
    <property type="evidence" value="ECO:0007669"/>
    <property type="project" value="TreeGrafter"/>
</dbReference>
<evidence type="ECO:0000259" key="4">
    <source>
        <dbReference type="PROSITE" id="PS50031"/>
    </source>
</evidence>
<feature type="domain" description="EF-hand" evidence="5">
    <location>
        <begin position="241"/>
        <end position="276"/>
    </location>
</feature>
<keyword evidence="2" id="KW-0175">Coiled coil</keyword>
<dbReference type="EMBL" id="REGN01000333">
    <property type="protein sequence ID" value="RNA42646.1"/>
    <property type="molecule type" value="Genomic_DNA"/>
</dbReference>
<feature type="domain" description="EH" evidence="4">
    <location>
        <begin position="15"/>
        <end position="101"/>
    </location>
</feature>
<dbReference type="InterPro" id="IPR011992">
    <property type="entry name" value="EF-hand-dom_pair"/>
</dbReference>
<feature type="coiled-coil region" evidence="2">
    <location>
        <begin position="346"/>
        <end position="373"/>
    </location>
</feature>
<feature type="domain" description="EH" evidence="4">
    <location>
        <begin position="242"/>
        <end position="332"/>
    </location>
</feature>
<dbReference type="SUPFAM" id="SSF47473">
    <property type="entry name" value="EF-hand"/>
    <property type="match status" value="3"/>
</dbReference>
<dbReference type="SMART" id="SM00027">
    <property type="entry name" value="EH"/>
    <property type="match status" value="3"/>
</dbReference>
<keyword evidence="6" id="KW-0675">Receptor</keyword>
<dbReference type="InterPro" id="IPR018247">
    <property type="entry name" value="EF_Hand_1_Ca_BS"/>
</dbReference>
<dbReference type="AlphaFoldDB" id="A0A3M7T3N0"/>
<dbReference type="PROSITE" id="PS50031">
    <property type="entry name" value="EH"/>
    <property type="match status" value="3"/>
</dbReference>
<comment type="caution">
    <text evidence="6">The sequence shown here is derived from an EMBL/GenBank/DDBJ whole genome shotgun (WGS) entry which is preliminary data.</text>
</comment>
<feature type="domain" description="EH" evidence="4">
    <location>
        <begin position="126"/>
        <end position="209"/>
    </location>
</feature>
<dbReference type="InterPro" id="IPR002048">
    <property type="entry name" value="EF_hand_dom"/>
</dbReference>
<dbReference type="GO" id="GO:0016197">
    <property type="term" value="P:endosomal transport"/>
    <property type="evidence" value="ECO:0007669"/>
    <property type="project" value="TreeGrafter"/>
</dbReference>